<organism evidence="9 10">
    <name type="scientific">Nibrella viscosa</name>
    <dbReference type="NCBI Taxonomy" id="1084524"/>
    <lineage>
        <taxon>Bacteria</taxon>
        <taxon>Pseudomonadati</taxon>
        <taxon>Bacteroidota</taxon>
        <taxon>Cytophagia</taxon>
        <taxon>Cytophagales</taxon>
        <taxon>Spirosomataceae</taxon>
        <taxon>Nibrella</taxon>
    </lineage>
</organism>
<feature type="transmembrane region" description="Helical" evidence="6">
    <location>
        <begin position="681"/>
        <end position="705"/>
    </location>
</feature>
<feature type="transmembrane region" description="Helical" evidence="6">
    <location>
        <begin position="331"/>
        <end position="352"/>
    </location>
</feature>
<evidence type="ECO:0000256" key="2">
    <source>
        <dbReference type="ARBA" id="ARBA00022475"/>
    </source>
</evidence>
<protein>
    <submittedName>
        <fullName evidence="9">ABC transporter permease</fullName>
    </submittedName>
</protein>
<evidence type="ECO:0000259" key="8">
    <source>
        <dbReference type="Pfam" id="PF12704"/>
    </source>
</evidence>
<comment type="subcellular location">
    <subcellularLocation>
        <location evidence="1">Cell membrane</location>
        <topology evidence="1">Multi-pass membrane protein</topology>
    </subcellularLocation>
</comment>
<dbReference type="RefSeq" id="WP_345269151.1">
    <property type="nucleotide sequence ID" value="NZ_BAABHB010000007.1"/>
</dbReference>
<accession>A0ABP8KND3</accession>
<dbReference type="InterPro" id="IPR025857">
    <property type="entry name" value="MacB_PCD"/>
</dbReference>
<evidence type="ECO:0000256" key="4">
    <source>
        <dbReference type="ARBA" id="ARBA00022989"/>
    </source>
</evidence>
<evidence type="ECO:0000259" key="7">
    <source>
        <dbReference type="Pfam" id="PF02687"/>
    </source>
</evidence>
<dbReference type="PROSITE" id="PS51257">
    <property type="entry name" value="PROKAR_LIPOPROTEIN"/>
    <property type="match status" value="1"/>
</dbReference>
<evidence type="ECO:0000256" key="6">
    <source>
        <dbReference type="SAM" id="Phobius"/>
    </source>
</evidence>
<dbReference type="PANTHER" id="PTHR30572">
    <property type="entry name" value="MEMBRANE COMPONENT OF TRANSPORTER-RELATED"/>
    <property type="match status" value="1"/>
</dbReference>
<evidence type="ECO:0000313" key="9">
    <source>
        <dbReference type="EMBL" id="GAA4410386.1"/>
    </source>
</evidence>
<sequence length="804" mass="90131">MLKNYLKIALRSLLKHKVFSVVTIAGLAVGMAACLLIIQYVQFERSYDRQSPHADHIWRVYVENYSNGTLDTRDANTHSAVGPTLKAELPEVADYTRVYSAGELTVIRNQTPYAQSKAYAVEPAFLRMFPYRVLAGNAMHGLAKPGNVVLTASVAKKYFGETNPVGQTLQLVGGWFSSPHTVAAVIEDVPLNTHFKFEMLLPYQTLYSQGHKDNWENYWDYNYIQLHPQANPALVRAKLTELSKRYLNKSHMVLNMQQLTDIHLRSDLTYEHETNGSARIVYFLLLIAAFILGIAWINYSNLTTARAMERAKEVGLRKAIGANRRQVMGQFLGEAVVVNLLAIGLALTLVQLAGPTFNQLTNKPLNQSTNPLALAGLFTISVLGSGFYPAVVLSGYEPMSMLRGSVSRFGKGLVLRKSLVVFQLVCTVVLLAATVTIVRQLDFLLNHDLGISIDQMLVLKAPRFDYRQDSVYRNKYEVFRTEVAKVPHVQRMAASSVVPGEGLNAIGGTSEGVFWKKRITGNKQTFYFVNVDEQFMRTYGVRQLAGRGFEANQPQWRNQYIINRAALTALGFPSPEAAVGESIVFGSGNTSRENGMRIIGVVDDFHIESLKLPTRPMLYMCPPATQMAYLSVKLGTQQLPATLERLHQIWKQLYPASPFEYFFLDQKFDEQYRAERQFQRIFTLFTSLAILVACLGLFGLATFTAEQRTKEIGIRKVLGASVLNLVSLLNRDFLKLVLVAIGIATPIAWYAMQQWLQTFAYRINLDWWIFALAGLLAVLIALLTVSFQSVKAALMNPVKSLRSE</sequence>
<proteinExistence type="predicted"/>
<evidence type="ECO:0000256" key="3">
    <source>
        <dbReference type="ARBA" id="ARBA00022692"/>
    </source>
</evidence>
<dbReference type="Proteomes" id="UP001500936">
    <property type="component" value="Unassembled WGS sequence"/>
</dbReference>
<feature type="transmembrane region" description="Helical" evidence="6">
    <location>
        <begin position="414"/>
        <end position="438"/>
    </location>
</feature>
<feature type="transmembrane region" description="Helical" evidence="6">
    <location>
        <begin position="372"/>
        <end position="393"/>
    </location>
</feature>
<keyword evidence="5 6" id="KW-0472">Membrane</keyword>
<evidence type="ECO:0000256" key="1">
    <source>
        <dbReference type="ARBA" id="ARBA00004651"/>
    </source>
</evidence>
<reference evidence="10" key="1">
    <citation type="journal article" date="2019" name="Int. J. Syst. Evol. Microbiol.">
        <title>The Global Catalogue of Microorganisms (GCM) 10K type strain sequencing project: providing services to taxonomists for standard genome sequencing and annotation.</title>
        <authorList>
            <consortium name="The Broad Institute Genomics Platform"/>
            <consortium name="The Broad Institute Genome Sequencing Center for Infectious Disease"/>
            <person name="Wu L."/>
            <person name="Ma J."/>
        </authorList>
    </citation>
    <scope>NUCLEOTIDE SEQUENCE [LARGE SCALE GENOMIC DNA]</scope>
    <source>
        <strain evidence="10">JCM 17925</strain>
    </source>
</reference>
<feature type="transmembrane region" description="Helical" evidence="6">
    <location>
        <begin position="21"/>
        <end position="41"/>
    </location>
</feature>
<feature type="transmembrane region" description="Helical" evidence="6">
    <location>
        <begin position="767"/>
        <end position="787"/>
    </location>
</feature>
<evidence type="ECO:0000313" key="10">
    <source>
        <dbReference type="Proteomes" id="UP001500936"/>
    </source>
</evidence>
<gene>
    <name evidence="9" type="ORF">GCM10023187_34890</name>
</gene>
<dbReference type="Pfam" id="PF12704">
    <property type="entry name" value="MacB_PCD"/>
    <property type="match status" value="1"/>
</dbReference>
<keyword evidence="3 6" id="KW-0812">Transmembrane</keyword>
<feature type="transmembrane region" description="Helical" evidence="6">
    <location>
        <begin position="280"/>
        <end position="299"/>
    </location>
</feature>
<dbReference type="EMBL" id="BAABHB010000007">
    <property type="protein sequence ID" value="GAA4410386.1"/>
    <property type="molecule type" value="Genomic_DNA"/>
</dbReference>
<feature type="domain" description="ABC3 transporter permease C-terminal" evidence="7">
    <location>
        <begin position="286"/>
        <end position="393"/>
    </location>
</feature>
<evidence type="ECO:0000256" key="5">
    <source>
        <dbReference type="ARBA" id="ARBA00023136"/>
    </source>
</evidence>
<dbReference type="PANTHER" id="PTHR30572:SF18">
    <property type="entry name" value="ABC-TYPE MACROLIDE FAMILY EXPORT SYSTEM PERMEASE COMPONENT 2"/>
    <property type="match status" value="1"/>
</dbReference>
<keyword evidence="10" id="KW-1185">Reference proteome</keyword>
<feature type="domain" description="MacB-like periplasmic core" evidence="8">
    <location>
        <begin position="20"/>
        <end position="241"/>
    </location>
</feature>
<comment type="caution">
    <text evidence="9">The sequence shown here is derived from an EMBL/GenBank/DDBJ whole genome shotgun (WGS) entry which is preliminary data.</text>
</comment>
<feature type="domain" description="ABC3 transporter permease C-terminal" evidence="7">
    <location>
        <begin position="684"/>
        <end position="797"/>
    </location>
</feature>
<dbReference type="InterPro" id="IPR003838">
    <property type="entry name" value="ABC3_permease_C"/>
</dbReference>
<keyword evidence="2" id="KW-1003">Cell membrane</keyword>
<feature type="transmembrane region" description="Helical" evidence="6">
    <location>
        <begin position="733"/>
        <end position="752"/>
    </location>
</feature>
<dbReference type="InterPro" id="IPR050250">
    <property type="entry name" value="Macrolide_Exporter_MacB"/>
</dbReference>
<dbReference type="Pfam" id="PF02687">
    <property type="entry name" value="FtsX"/>
    <property type="match status" value="2"/>
</dbReference>
<keyword evidence="4 6" id="KW-1133">Transmembrane helix</keyword>
<name>A0ABP8KND3_9BACT</name>